<keyword evidence="3" id="KW-0472">Membrane</keyword>
<feature type="coiled-coil region" evidence="1">
    <location>
        <begin position="64"/>
        <end position="91"/>
    </location>
</feature>
<evidence type="ECO:0000256" key="3">
    <source>
        <dbReference type="SAM" id="Phobius"/>
    </source>
</evidence>
<evidence type="ECO:0000256" key="1">
    <source>
        <dbReference type="SAM" id="Coils"/>
    </source>
</evidence>
<dbReference type="RefSeq" id="WP_070393683.1">
    <property type="nucleotide sequence ID" value="NZ_CP017599.1"/>
</dbReference>
<name>A0A1D8TUB7_9CYAN</name>
<protein>
    <submittedName>
        <fullName evidence="4">Uncharacterized protein</fullName>
    </submittedName>
</protein>
<keyword evidence="3" id="KW-0812">Transmembrane</keyword>
<feature type="compositionally biased region" description="Basic residues" evidence="2">
    <location>
        <begin position="14"/>
        <end position="28"/>
    </location>
</feature>
<keyword evidence="3" id="KW-1133">Transmembrane helix</keyword>
<dbReference type="EMBL" id="CP017599">
    <property type="protein sequence ID" value="AOX01238.1"/>
    <property type="molecule type" value="Genomic_DNA"/>
</dbReference>
<feature type="region of interest" description="Disordered" evidence="2">
    <location>
        <begin position="93"/>
        <end position="112"/>
    </location>
</feature>
<dbReference type="OrthoDB" id="467582at2"/>
<keyword evidence="1" id="KW-0175">Coiled coil</keyword>
<evidence type="ECO:0000313" key="5">
    <source>
        <dbReference type="Proteomes" id="UP000177870"/>
    </source>
</evidence>
<evidence type="ECO:0000313" key="4">
    <source>
        <dbReference type="EMBL" id="AOX01238.1"/>
    </source>
</evidence>
<feature type="region of interest" description="Disordered" evidence="2">
    <location>
        <begin position="1"/>
        <end position="32"/>
    </location>
</feature>
<reference evidence="5" key="1">
    <citation type="submission" date="2016-10" db="EMBL/GenBank/DDBJ databases">
        <title>Comparative genomics uncovers the prolific and rare metabolic potential of the cyanobacterial genus Moorea.</title>
        <authorList>
            <person name="Leao T."/>
            <person name="Castelao G."/>
            <person name="Korobeynikov A."/>
            <person name="Monroe E.A."/>
            <person name="Podell S."/>
            <person name="Glukhov E."/>
            <person name="Allen E."/>
            <person name="Gerwick W.H."/>
            <person name="Gerwick L."/>
        </authorList>
    </citation>
    <scope>NUCLEOTIDE SEQUENCE [LARGE SCALE GENOMIC DNA]</scope>
    <source>
        <strain evidence="5">PAL-8-15-08-1</strain>
    </source>
</reference>
<gene>
    <name evidence="4" type="ORF">BJP34_18935</name>
</gene>
<accession>A0A1D8TUB7</accession>
<dbReference type="Proteomes" id="UP000177870">
    <property type="component" value="Chromosome"/>
</dbReference>
<organism evidence="4 5">
    <name type="scientific">Moorena producens PAL-8-15-08-1</name>
    <dbReference type="NCBI Taxonomy" id="1458985"/>
    <lineage>
        <taxon>Bacteria</taxon>
        <taxon>Bacillati</taxon>
        <taxon>Cyanobacteriota</taxon>
        <taxon>Cyanophyceae</taxon>
        <taxon>Coleofasciculales</taxon>
        <taxon>Coleofasciculaceae</taxon>
        <taxon>Moorena</taxon>
    </lineage>
</organism>
<dbReference type="KEGG" id="mpro:BJP34_18935"/>
<proteinExistence type="predicted"/>
<evidence type="ECO:0000256" key="2">
    <source>
        <dbReference type="SAM" id="MobiDB-lite"/>
    </source>
</evidence>
<feature type="compositionally biased region" description="Polar residues" evidence="2">
    <location>
        <begin position="1"/>
        <end position="10"/>
    </location>
</feature>
<sequence length="130" mass="15010">MNAIQPSDSTRVPSKPRRRVPRIKHRPQRQSYGAVAGETTAKLLVNLVLCAAAITALMELLPYHLSQQAKLREVKREVKRTETRVNNLRREFSRSFDPRQAQKVMREQSLRRDPNQLQVVWQDPDLGDGN</sequence>
<dbReference type="AlphaFoldDB" id="A0A1D8TUB7"/>
<dbReference type="STRING" id="1458985.BJP34_18935"/>
<feature type="transmembrane region" description="Helical" evidence="3">
    <location>
        <begin position="43"/>
        <end position="65"/>
    </location>
</feature>